<feature type="region of interest" description="Disordered" evidence="1">
    <location>
        <begin position="140"/>
        <end position="265"/>
    </location>
</feature>
<feature type="region of interest" description="Disordered" evidence="1">
    <location>
        <begin position="363"/>
        <end position="444"/>
    </location>
</feature>
<reference evidence="2" key="1">
    <citation type="submission" date="2023-06" db="EMBL/GenBank/DDBJ databases">
        <authorList>
            <consortium name="Lawrence Berkeley National Laboratory"/>
            <person name="Ahrendt S."/>
            <person name="Sahu N."/>
            <person name="Indic B."/>
            <person name="Wong-Bajracharya J."/>
            <person name="Merenyi Z."/>
            <person name="Ke H.-M."/>
            <person name="Monk M."/>
            <person name="Kocsube S."/>
            <person name="Drula E."/>
            <person name="Lipzen A."/>
            <person name="Balint B."/>
            <person name="Henrissat B."/>
            <person name="Andreopoulos B."/>
            <person name="Martin F.M."/>
            <person name="Harder C.B."/>
            <person name="Rigling D."/>
            <person name="Ford K.L."/>
            <person name="Foster G.D."/>
            <person name="Pangilinan J."/>
            <person name="Papanicolaou A."/>
            <person name="Barry K."/>
            <person name="LaButti K."/>
            <person name="Viragh M."/>
            <person name="Koriabine M."/>
            <person name="Yan M."/>
            <person name="Riley R."/>
            <person name="Champramary S."/>
            <person name="Plett K.L."/>
            <person name="Tsai I.J."/>
            <person name="Slot J."/>
            <person name="Sipos G."/>
            <person name="Plett J."/>
            <person name="Nagy L.G."/>
            <person name="Grigoriev I.V."/>
        </authorList>
    </citation>
    <scope>NUCLEOTIDE SEQUENCE</scope>
    <source>
        <strain evidence="2">FPL87.14</strain>
    </source>
</reference>
<dbReference type="EMBL" id="JAUEPT010000009">
    <property type="protein sequence ID" value="KAK0448709.1"/>
    <property type="molecule type" value="Genomic_DNA"/>
</dbReference>
<feature type="compositionally biased region" description="Polar residues" evidence="1">
    <location>
        <begin position="217"/>
        <end position="227"/>
    </location>
</feature>
<proteinExistence type="predicted"/>
<organism evidence="2 3">
    <name type="scientific">Armillaria borealis</name>
    <dbReference type="NCBI Taxonomy" id="47425"/>
    <lineage>
        <taxon>Eukaryota</taxon>
        <taxon>Fungi</taxon>
        <taxon>Dikarya</taxon>
        <taxon>Basidiomycota</taxon>
        <taxon>Agaricomycotina</taxon>
        <taxon>Agaricomycetes</taxon>
        <taxon>Agaricomycetidae</taxon>
        <taxon>Agaricales</taxon>
        <taxon>Marasmiineae</taxon>
        <taxon>Physalacriaceae</taxon>
        <taxon>Armillaria</taxon>
    </lineage>
</organism>
<accession>A0AA39JTX5</accession>
<dbReference type="AlphaFoldDB" id="A0AA39JTX5"/>
<feature type="region of interest" description="Disordered" evidence="1">
    <location>
        <begin position="277"/>
        <end position="298"/>
    </location>
</feature>
<feature type="compositionally biased region" description="Polar residues" evidence="1">
    <location>
        <begin position="8"/>
        <end position="17"/>
    </location>
</feature>
<gene>
    <name evidence="2" type="ORF">EV421DRAFT_1900416</name>
</gene>
<feature type="region of interest" description="Disordered" evidence="1">
    <location>
        <begin position="1"/>
        <end position="122"/>
    </location>
</feature>
<evidence type="ECO:0000313" key="3">
    <source>
        <dbReference type="Proteomes" id="UP001175226"/>
    </source>
</evidence>
<feature type="compositionally biased region" description="Basic residues" evidence="1">
    <location>
        <begin position="195"/>
        <end position="210"/>
    </location>
</feature>
<protein>
    <submittedName>
        <fullName evidence="2">Uncharacterized protein</fullName>
    </submittedName>
</protein>
<name>A0AA39JTX5_9AGAR</name>
<feature type="compositionally biased region" description="Polar residues" evidence="1">
    <location>
        <begin position="99"/>
        <end position="111"/>
    </location>
</feature>
<feature type="compositionally biased region" description="Polar residues" evidence="1">
    <location>
        <begin position="143"/>
        <end position="157"/>
    </location>
</feature>
<evidence type="ECO:0000256" key="1">
    <source>
        <dbReference type="SAM" id="MobiDB-lite"/>
    </source>
</evidence>
<sequence>MYHHTPQDGPQTPTPHNQYAAPQDLSPDENTPVDARSNLPSPRLPPRPSSLRLGRRPDNRSQEMQRLAPAAARMLAQPPPRKTVPSFESSYEPPLPPHLTNTSMNPSQGQVSAPFPDASSGYSWQQHHVPGYQMPILVPNPTTPLTSGPTYRPTSDTNEPRRDLPRQMNRPATPVPWTVSPSSSSSETETISRGPYHRTPRPQKPKRSPQRVRGITTGPSWPTSTENYLVPSALQPGKYDGATSSYGRQTTTLPHDQSWRNTSPASETIVYLDSRTRLTPSRPECSPTASEHYTHPPPVTDYMDYDDDPPRSNWPSQSPFSLLPGTWETDPTWTVPTRFEDETGGLFGGYTTDPWGRSSFIASPPRLADSPPRNTFSRPMAPRAPGNPRYPTTYHGPKMGFLMGGGDANDDAPIDIEQGGSNQPPRPNSGQRKKAEAQLRSAEK</sequence>
<evidence type="ECO:0000313" key="2">
    <source>
        <dbReference type="EMBL" id="KAK0448709.1"/>
    </source>
</evidence>
<dbReference type="Proteomes" id="UP001175226">
    <property type="component" value="Unassembled WGS sequence"/>
</dbReference>
<feature type="compositionally biased region" description="Polar residues" evidence="1">
    <location>
        <begin position="242"/>
        <end position="265"/>
    </location>
</feature>
<feature type="compositionally biased region" description="Low complexity" evidence="1">
    <location>
        <begin position="171"/>
        <end position="192"/>
    </location>
</feature>
<keyword evidence="3" id="KW-1185">Reference proteome</keyword>
<feature type="compositionally biased region" description="Basic and acidic residues" evidence="1">
    <location>
        <begin position="433"/>
        <end position="444"/>
    </location>
</feature>
<comment type="caution">
    <text evidence="2">The sequence shown here is derived from an EMBL/GenBank/DDBJ whole genome shotgun (WGS) entry which is preliminary data.</text>
</comment>